<dbReference type="InterPro" id="IPR051271">
    <property type="entry name" value="2C-system_Tx_regulators"/>
</dbReference>
<dbReference type="CDD" id="cd19925">
    <property type="entry name" value="REC_citrate_TCS"/>
    <property type="match status" value="1"/>
</dbReference>
<evidence type="ECO:0000256" key="7">
    <source>
        <dbReference type="ARBA" id="ARBA00023159"/>
    </source>
</evidence>
<dbReference type="AlphaFoldDB" id="A0A098Y4W6"/>
<dbReference type="InterPro" id="IPR011006">
    <property type="entry name" value="CheY-like_superfamily"/>
</dbReference>
<keyword evidence="6 9" id="KW-0238">DNA-binding</keyword>
<dbReference type="Proteomes" id="UP000029713">
    <property type="component" value="Unassembled WGS sequence"/>
</dbReference>
<organism evidence="12 13">
    <name type="scientific">Modestobacter caceresii</name>
    <dbReference type="NCBI Taxonomy" id="1522368"/>
    <lineage>
        <taxon>Bacteria</taxon>
        <taxon>Bacillati</taxon>
        <taxon>Actinomycetota</taxon>
        <taxon>Actinomycetes</taxon>
        <taxon>Geodermatophilales</taxon>
        <taxon>Geodermatophilaceae</taxon>
        <taxon>Modestobacter</taxon>
    </lineage>
</organism>
<dbReference type="GO" id="GO:0005737">
    <property type="term" value="C:cytoplasm"/>
    <property type="evidence" value="ECO:0007669"/>
    <property type="project" value="UniProtKB-SubCell"/>
</dbReference>
<proteinExistence type="predicted"/>
<keyword evidence="4 9" id="KW-0902">Two-component regulatory system</keyword>
<keyword evidence="13" id="KW-1185">Reference proteome</keyword>
<evidence type="ECO:0000256" key="8">
    <source>
        <dbReference type="ARBA" id="ARBA00023163"/>
    </source>
</evidence>
<evidence type="ECO:0000256" key="10">
    <source>
        <dbReference type="PROSITE-ProRule" id="PRU00169"/>
    </source>
</evidence>
<evidence type="ECO:0000256" key="4">
    <source>
        <dbReference type="ARBA" id="ARBA00023012"/>
    </source>
</evidence>
<dbReference type="PANTHER" id="PTHR45526:SF1">
    <property type="entry name" value="TRANSCRIPTIONAL REGULATORY PROTEIN DCUR-RELATED"/>
    <property type="match status" value="1"/>
</dbReference>
<evidence type="ECO:0000256" key="1">
    <source>
        <dbReference type="ARBA" id="ARBA00004496"/>
    </source>
</evidence>
<feature type="domain" description="Response regulatory" evidence="11">
    <location>
        <begin position="8"/>
        <end position="125"/>
    </location>
</feature>
<evidence type="ECO:0000256" key="2">
    <source>
        <dbReference type="ARBA" id="ARBA00022490"/>
    </source>
</evidence>
<keyword evidence="2 9" id="KW-0963">Cytoplasm</keyword>
<dbReference type="SMART" id="SM00448">
    <property type="entry name" value="REC"/>
    <property type="match status" value="1"/>
</dbReference>
<evidence type="ECO:0000256" key="6">
    <source>
        <dbReference type="ARBA" id="ARBA00023125"/>
    </source>
</evidence>
<protein>
    <recommendedName>
        <fullName evidence="9">Transcriptional regulatory protein</fullName>
    </recommendedName>
</protein>
<dbReference type="SUPFAM" id="SSF52172">
    <property type="entry name" value="CheY-like"/>
    <property type="match status" value="1"/>
</dbReference>
<evidence type="ECO:0000256" key="3">
    <source>
        <dbReference type="ARBA" id="ARBA00022553"/>
    </source>
</evidence>
<dbReference type="PANTHER" id="PTHR45526">
    <property type="entry name" value="TRANSCRIPTIONAL REGULATORY PROTEIN DPIA"/>
    <property type="match status" value="1"/>
</dbReference>
<feature type="modified residue" description="4-aspartylphosphate" evidence="10">
    <location>
        <position position="59"/>
    </location>
</feature>
<dbReference type="PROSITE" id="PS50110">
    <property type="entry name" value="RESPONSE_REGULATORY"/>
    <property type="match status" value="1"/>
</dbReference>
<keyword evidence="5 9" id="KW-0805">Transcription regulation</keyword>
<dbReference type="Gene3D" id="3.40.50.2300">
    <property type="match status" value="1"/>
</dbReference>
<dbReference type="PIRSF" id="PIRSF006171">
    <property type="entry name" value="RR_citrat_malat"/>
    <property type="match status" value="1"/>
</dbReference>
<dbReference type="Pfam" id="PF00072">
    <property type="entry name" value="Response_reg"/>
    <property type="match status" value="1"/>
</dbReference>
<dbReference type="GO" id="GO:0000156">
    <property type="term" value="F:phosphorelay response regulator activity"/>
    <property type="evidence" value="ECO:0007669"/>
    <property type="project" value="TreeGrafter"/>
</dbReference>
<dbReference type="GO" id="GO:0003677">
    <property type="term" value="F:DNA binding"/>
    <property type="evidence" value="ECO:0007669"/>
    <property type="project" value="UniProtKB-KW"/>
</dbReference>
<sequence length="239" mass="25885">MTGGGAVRVLVVDDDFAVAAVHRGYVESVPGLEVVGEVHRGVEALQAVQVLAPDLVLLDIHLPDLSGVEVLRRLRSLAGPQPDVIVITAAREVETVRAAMTTGVVDYLVKPFSLAAFRERLEAYRAHRVEVLRRTAEPGRGLQQSDVDRLFSTRRRVSEPLAATPLPKGLSPRTLEFVARALASSPADDLSAGEVGQRCGLARVSARRYLEHLERSGLAAVRPRYGAAGRPENGYRWTG</sequence>
<accession>A0A098Y4W6</accession>
<reference evidence="12 13" key="1">
    <citation type="submission" date="2014-07" db="EMBL/GenBank/DDBJ databases">
        <title>Biosystematic studies on Modestobacter strains isolated from extreme hyper-arid desert soil and from historic building.</title>
        <authorList>
            <person name="Bukarasam K."/>
            <person name="Bull A."/>
            <person name="Girard G."/>
            <person name="van Wezel G."/>
            <person name="Goodfellow M."/>
        </authorList>
    </citation>
    <scope>NUCLEOTIDE SEQUENCE [LARGE SCALE GENOMIC DNA]</scope>
    <source>
        <strain evidence="12 13">KNN45-2b</strain>
    </source>
</reference>
<name>A0A098Y4W6_9ACTN</name>
<dbReference type="EMBL" id="JPMX01000077">
    <property type="protein sequence ID" value="KGH45480.1"/>
    <property type="molecule type" value="Genomic_DNA"/>
</dbReference>
<dbReference type="InterPro" id="IPR001789">
    <property type="entry name" value="Sig_transdc_resp-reg_receiver"/>
</dbReference>
<dbReference type="RefSeq" id="WP_081975478.1">
    <property type="nucleotide sequence ID" value="NZ_JPMX01000077.1"/>
</dbReference>
<keyword evidence="7 9" id="KW-0010">Activator</keyword>
<evidence type="ECO:0000313" key="12">
    <source>
        <dbReference type="EMBL" id="KGH45480.1"/>
    </source>
</evidence>
<evidence type="ECO:0000259" key="11">
    <source>
        <dbReference type="PROSITE" id="PS50110"/>
    </source>
</evidence>
<gene>
    <name evidence="12" type="ORF">IN07_17515</name>
</gene>
<evidence type="ECO:0000313" key="13">
    <source>
        <dbReference type="Proteomes" id="UP000029713"/>
    </source>
</evidence>
<keyword evidence="3 10" id="KW-0597">Phosphoprotein</keyword>
<evidence type="ECO:0000256" key="5">
    <source>
        <dbReference type="ARBA" id="ARBA00023015"/>
    </source>
</evidence>
<dbReference type="STRING" id="1522368.IN07_17515"/>
<evidence type="ECO:0000256" key="9">
    <source>
        <dbReference type="PIRNR" id="PIRNR006171"/>
    </source>
</evidence>
<comment type="caution">
    <text evidence="12">The sequence shown here is derived from an EMBL/GenBank/DDBJ whole genome shotgun (WGS) entry which is preliminary data.</text>
</comment>
<keyword evidence="8 9" id="KW-0804">Transcription</keyword>
<dbReference type="InterPro" id="IPR024187">
    <property type="entry name" value="Sig_transdc_resp-reg_cit/mal"/>
</dbReference>
<dbReference type="GO" id="GO:0003700">
    <property type="term" value="F:DNA-binding transcription factor activity"/>
    <property type="evidence" value="ECO:0007669"/>
    <property type="project" value="InterPro"/>
</dbReference>
<comment type="subcellular location">
    <subcellularLocation>
        <location evidence="1 9">Cytoplasm</location>
    </subcellularLocation>
</comment>